<feature type="compositionally biased region" description="Polar residues" evidence="1">
    <location>
        <begin position="240"/>
        <end position="249"/>
    </location>
</feature>
<evidence type="ECO:0000313" key="3">
    <source>
        <dbReference type="Proteomes" id="UP000053676"/>
    </source>
</evidence>
<feature type="region of interest" description="Disordered" evidence="1">
    <location>
        <begin position="240"/>
        <end position="269"/>
    </location>
</feature>
<evidence type="ECO:0000256" key="1">
    <source>
        <dbReference type="SAM" id="MobiDB-lite"/>
    </source>
</evidence>
<name>W2SGM9_NECAM</name>
<dbReference type="AlphaFoldDB" id="W2SGM9"/>
<dbReference type="Proteomes" id="UP000053676">
    <property type="component" value="Unassembled WGS sequence"/>
</dbReference>
<protein>
    <submittedName>
        <fullName evidence="2">Uncharacterized protein</fullName>
    </submittedName>
</protein>
<reference evidence="3" key="1">
    <citation type="journal article" date="2014" name="Nat. Genet.">
        <title>Genome of the human hookworm Necator americanus.</title>
        <authorList>
            <person name="Tang Y.T."/>
            <person name="Gao X."/>
            <person name="Rosa B.A."/>
            <person name="Abubucker S."/>
            <person name="Hallsworth-Pepin K."/>
            <person name="Martin J."/>
            <person name="Tyagi R."/>
            <person name="Heizer E."/>
            <person name="Zhang X."/>
            <person name="Bhonagiri-Palsikar V."/>
            <person name="Minx P."/>
            <person name="Warren W.C."/>
            <person name="Wang Q."/>
            <person name="Zhan B."/>
            <person name="Hotez P.J."/>
            <person name="Sternberg P.W."/>
            <person name="Dougall A."/>
            <person name="Gaze S.T."/>
            <person name="Mulvenna J."/>
            <person name="Sotillo J."/>
            <person name="Ranganathan S."/>
            <person name="Rabelo E.M."/>
            <person name="Wilson R.K."/>
            <person name="Felgner P.L."/>
            <person name="Bethony J."/>
            <person name="Hawdon J.M."/>
            <person name="Gasser R.B."/>
            <person name="Loukas A."/>
            <person name="Mitreva M."/>
        </authorList>
    </citation>
    <scope>NUCLEOTIDE SEQUENCE [LARGE SCALE GENOMIC DNA]</scope>
</reference>
<proteinExistence type="predicted"/>
<keyword evidence="3" id="KW-1185">Reference proteome</keyword>
<accession>W2SGM9</accession>
<sequence>MFHRFSFSDKWVVEDTSNENEQKSSADVSISSERYILGSRYTVSEDLNEMPRHHSFSERTRFQGSCDARAPHSNYCCAKLCMNDQKFDNTNRNEECFSRECNQIIVTRPDADRLAHSSQKVLLDYKLCDMRDLQKKYEICCSLAHLISSMVEKMSKEDLFIDCLAVFFQCIDNEDVNQRAVTGAGSSEWSVEDHMRSRAIVSVEKTLEFEDVTDDDDDIQMTKLDKPNIRVVKRVAESNGVSLNENNGDSIHHPETGSSSNEPHPSEFHLETKREEIGNVVDHTHSSDSNMVFFSFLRKCSSSNEHDTSEHDLSISLPAENVWAKRQEERESQEREKVRNCSGYFLQIDLTA</sequence>
<dbReference type="OrthoDB" id="10644259at2759"/>
<organism evidence="2 3">
    <name type="scientific">Necator americanus</name>
    <name type="common">Human hookworm</name>
    <dbReference type="NCBI Taxonomy" id="51031"/>
    <lineage>
        <taxon>Eukaryota</taxon>
        <taxon>Metazoa</taxon>
        <taxon>Ecdysozoa</taxon>
        <taxon>Nematoda</taxon>
        <taxon>Chromadorea</taxon>
        <taxon>Rhabditida</taxon>
        <taxon>Rhabditina</taxon>
        <taxon>Rhabditomorpha</taxon>
        <taxon>Strongyloidea</taxon>
        <taxon>Ancylostomatidae</taxon>
        <taxon>Bunostominae</taxon>
        <taxon>Necator</taxon>
    </lineage>
</organism>
<dbReference type="KEGG" id="nai:NECAME_15653"/>
<gene>
    <name evidence="2" type="ORF">NECAME_15653</name>
</gene>
<dbReference type="EMBL" id="KI669206">
    <property type="protein sequence ID" value="ETN68769.1"/>
    <property type="molecule type" value="Genomic_DNA"/>
</dbReference>
<evidence type="ECO:0000313" key="2">
    <source>
        <dbReference type="EMBL" id="ETN68769.1"/>
    </source>
</evidence>